<name>A0A7C9KJ45_9SPHN</name>
<gene>
    <name evidence="8" type="ORF">F3168_12415</name>
</gene>
<reference evidence="8 9" key="1">
    <citation type="submission" date="2019-09" db="EMBL/GenBank/DDBJ databases">
        <title>Polymorphobacter sp. isolated from a lake in China.</title>
        <authorList>
            <person name="Liu Z."/>
        </authorList>
    </citation>
    <scope>NUCLEOTIDE SEQUENCE [LARGE SCALE GENOMIC DNA]</scope>
    <source>
        <strain evidence="8 9">D40P</strain>
    </source>
</reference>
<dbReference type="GO" id="GO:0006654">
    <property type="term" value="P:phosphatidic acid biosynthetic process"/>
    <property type="evidence" value="ECO:0007669"/>
    <property type="project" value="TreeGrafter"/>
</dbReference>
<dbReference type="CDD" id="cd07989">
    <property type="entry name" value="LPLAT_AGPAT-like"/>
    <property type="match status" value="1"/>
</dbReference>
<proteinExistence type="predicted"/>
<dbReference type="PANTHER" id="PTHR10434:SF64">
    <property type="entry name" value="1-ACYL-SN-GLYCEROL-3-PHOSPHATE ACYLTRANSFERASE-RELATED"/>
    <property type="match status" value="1"/>
</dbReference>
<keyword evidence="4" id="KW-0443">Lipid metabolism</keyword>
<dbReference type="EMBL" id="WIOL01000004">
    <property type="protein sequence ID" value="MQT18060.1"/>
    <property type="molecule type" value="Genomic_DNA"/>
</dbReference>
<comment type="pathway">
    <text evidence="1">Lipid metabolism.</text>
</comment>
<evidence type="ECO:0000256" key="1">
    <source>
        <dbReference type="ARBA" id="ARBA00005189"/>
    </source>
</evidence>
<dbReference type="Proteomes" id="UP000481327">
    <property type="component" value="Unassembled WGS sequence"/>
</dbReference>
<evidence type="ECO:0000259" key="7">
    <source>
        <dbReference type="SMART" id="SM00563"/>
    </source>
</evidence>
<dbReference type="OrthoDB" id="9806880at2"/>
<keyword evidence="2" id="KW-0444">Lipid biosynthesis</keyword>
<dbReference type="SMART" id="SM00563">
    <property type="entry name" value="PlsC"/>
    <property type="match status" value="1"/>
</dbReference>
<keyword evidence="5 8" id="KW-0012">Acyltransferase</keyword>
<dbReference type="PANTHER" id="PTHR10434">
    <property type="entry name" value="1-ACYL-SN-GLYCEROL-3-PHOSPHATE ACYLTRANSFERASE"/>
    <property type="match status" value="1"/>
</dbReference>
<organism evidence="8 9">
    <name type="scientific">Sandarakinorhabdus fusca</name>
    <dbReference type="NCBI Taxonomy" id="1439888"/>
    <lineage>
        <taxon>Bacteria</taxon>
        <taxon>Pseudomonadati</taxon>
        <taxon>Pseudomonadota</taxon>
        <taxon>Alphaproteobacteria</taxon>
        <taxon>Sphingomonadales</taxon>
        <taxon>Sphingosinicellaceae</taxon>
        <taxon>Sandarakinorhabdus</taxon>
    </lineage>
</organism>
<sequence>MESPSRPANDMAGGVTAARRPRRHQRLGPAKGVAGVLAAASMLVPAELVLKGLSGGRKSHLPRLFHRSLSRALGIRILTHGVPARRNARRGDGRGGVLFVSNHVSWADIPVLGARIPAAFVAKSEVGEWGLVGWLATLARTVYVERSRRSSTGEQRDAIAERLAGGENIILFPEGTNSDGTGVLPFKSALFAVTDALPDILIQPVTIAYTRVNGMPVTRMMLPDLAWVGDTELMPHAVGFMALGRVRAEIRFHAPVRAADFADRKALARHCHTVIADGYRALMRG</sequence>
<evidence type="ECO:0000256" key="3">
    <source>
        <dbReference type="ARBA" id="ARBA00022679"/>
    </source>
</evidence>
<dbReference type="SUPFAM" id="SSF69593">
    <property type="entry name" value="Glycerol-3-phosphate (1)-acyltransferase"/>
    <property type="match status" value="1"/>
</dbReference>
<evidence type="ECO:0000256" key="5">
    <source>
        <dbReference type="ARBA" id="ARBA00023315"/>
    </source>
</evidence>
<comment type="caution">
    <text evidence="8">The sequence shown here is derived from an EMBL/GenBank/DDBJ whole genome shotgun (WGS) entry which is preliminary data.</text>
</comment>
<keyword evidence="3 8" id="KW-0808">Transferase</keyword>
<feature type="region of interest" description="Disordered" evidence="6">
    <location>
        <begin position="1"/>
        <end position="28"/>
    </location>
</feature>
<keyword evidence="9" id="KW-1185">Reference proteome</keyword>
<accession>A0A7C9KJ45</accession>
<evidence type="ECO:0000256" key="6">
    <source>
        <dbReference type="SAM" id="MobiDB-lite"/>
    </source>
</evidence>
<dbReference type="InterPro" id="IPR002123">
    <property type="entry name" value="Plipid/glycerol_acylTrfase"/>
</dbReference>
<evidence type="ECO:0000256" key="4">
    <source>
        <dbReference type="ARBA" id="ARBA00023098"/>
    </source>
</evidence>
<evidence type="ECO:0000313" key="9">
    <source>
        <dbReference type="Proteomes" id="UP000481327"/>
    </source>
</evidence>
<dbReference type="AlphaFoldDB" id="A0A7C9KJ45"/>
<dbReference type="Pfam" id="PF01553">
    <property type="entry name" value="Acyltransferase"/>
    <property type="match status" value="1"/>
</dbReference>
<dbReference type="GO" id="GO:0003841">
    <property type="term" value="F:1-acylglycerol-3-phosphate O-acyltransferase activity"/>
    <property type="evidence" value="ECO:0007669"/>
    <property type="project" value="TreeGrafter"/>
</dbReference>
<evidence type="ECO:0000313" key="8">
    <source>
        <dbReference type="EMBL" id="MQT18060.1"/>
    </source>
</evidence>
<evidence type="ECO:0000256" key="2">
    <source>
        <dbReference type="ARBA" id="ARBA00022516"/>
    </source>
</evidence>
<protein>
    <submittedName>
        <fullName evidence="8">1-acyl-sn-glycerol-3-phosphate acyltransferase</fullName>
    </submittedName>
</protein>
<feature type="domain" description="Phospholipid/glycerol acyltransferase" evidence="7">
    <location>
        <begin position="97"/>
        <end position="210"/>
    </location>
</feature>